<proteinExistence type="predicted"/>
<dbReference type="OrthoDB" id="9778690at2"/>
<dbReference type="AlphaFoldDB" id="A0A0J7ZAP7"/>
<dbReference type="GO" id="GO:0006633">
    <property type="term" value="P:fatty acid biosynthetic process"/>
    <property type="evidence" value="ECO:0007669"/>
    <property type="project" value="TreeGrafter"/>
</dbReference>
<reference evidence="6 7" key="1">
    <citation type="submission" date="2015-06" db="EMBL/GenBank/DDBJ databases">
        <authorList>
            <person name="Ju K.-S."/>
            <person name="Doroghazi J.R."/>
            <person name="Metcalf W.W."/>
        </authorList>
    </citation>
    <scope>NUCLEOTIDE SEQUENCE [LARGE SCALE GENOMIC DNA]</scope>
    <source>
        <strain evidence="6 7">NRRL 3414</strain>
    </source>
</reference>
<gene>
    <name evidence="6" type="ORF">ACM01_20510</name>
</gene>
<dbReference type="EMBL" id="LFNT01000023">
    <property type="protein sequence ID" value="KMS72899.1"/>
    <property type="molecule type" value="Genomic_DNA"/>
</dbReference>
<dbReference type="GO" id="GO:0031177">
    <property type="term" value="F:phosphopantetheine binding"/>
    <property type="evidence" value="ECO:0007669"/>
    <property type="project" value="InterPro"/>
</dbReference>
<keyword evidence="1" id="KW-0596">Phosphopantetheine</keyword>
<keyword evidence="3" id="KW-0808">Transferase</keyword>
<evidence type="ECO:0000256" key="2">
    <source>
        <dbReference type="ARBA" id="ARBA00022553"/>
    </source>
</evidence>
<dbReference type="Pfam" id="PF08659">
    <property type="entry name" value="KR"/>
    <property type="match status" value="1"/>
</dbReference>
<feature type="non-terminal residue" evidence="6">
    <location>
        <position position="1"/>
    </location>
</feature>
<dbReference type="InterPro" id="IPR006162">
    <property type="entry name" value="Ppantetheine_attach_site"/>
</dbReference>
<dbReference type="PROSITE" id="PS50075">
    <property type="entry name" value="CARRIER"/>
    <property type="match status" value="1"/>
</dbReference>
<name>A0A0J7ZAP7_STRVR</name>
<organism evidence="6 7">
    <name type="scientific">Streptomyces viridochromogenes</name>
    <dbReference type="NCBI Taxonomy" id="1938"/>
    <lineage>
        <taxon>Bacteria</taxon>
        <taxon>Bacillati</taxon>
        <taxon>Actinomycetota</taxon>
        <taxon>Actinomycetes</taxon>
        <taxon>Kitasatosporales</taxon>
        <taxon>Streptomycetaceae</taxon>
        <taxon>Streptomyces</taxon>
    </lineage>
</organism>
<dbReference type="SUPFAM" id="SSF51735">
    <property type="entry name" value="NAD(P)-binding Rossmann-fold domains"/>
    <property type="match status" value="1"/>
</dbReference>
<evidence type="ECO:0000259" key="5">
    <source>
        <dbReference type="PROSITE" id="PS50075"/>
    </source>
</evidence>
<evidence type="ECO:0000256" key="4">
    <source>
        <dbReference type="ARBA" id="ARBA00023268"/>
    </source>
</evidence>
<evidence type="ECO:0000313" key="6">
    <source>
        <dbReference type="EMBL" id="KMS72899.1"/>
    </source>
</evidence>
<dbReference type="RefSeq" id="WP_048582762.1">
    <property type="nucleotide sequence ID" value="NZ_LFNT01000023.1"/>
</dbReference>
<dbReference type="InterPro" id="IPR013968">
    <property type="entry name" value="PKS_KR"/>
</dbReference>
<sequence>QANYAAANAFLDALAHHRHTHHQPATSLAWGWWGQNSEMTQHLGDADLQRIDRLGILAFTAQEGMELFDVALGAKDPVLAPAKFDFEAMRAQLEPGHMPLMFRGLLRVARPSAHGGKDGASRLMEDLAAMSAEEREGTLLDLVLRDAAAVLGFAEGDELGPETVLFDIGYDSLTAVELRNRLSALTGLRIPPGFVFEYPTPQLIVEELCALMDGTSTAAA</sequence>
<evidence type="ECO:0000256" key="3">
    <source>
        <dbReference type="ARBA" id="ARBA00022679"/>
    </source>
</evidence>
<dbReference type="Gene3D" id="3.40.50.720">
    <property type="entry name" value="NAD(P)-binding Rossmann-like Domain"/>
    <property type="match status" value="1"/>
</dbReference>
<dbReference type="PROSITE" id="PS00012">
    <property type="entry name" value="PHOSPHOPANTETHEINE"/>
    <property type="match status" value="1"/>
</dbReference>
<evidence type="ECO:0000313" key="7">
    <source>
        <dbReference type="Proteomes" id="UP000037432"/>
    </source>
</evidence>
<dbReference type="PANTHER" id="PTHR43775">
    <property type="entry name" value="FATTY ACID SYNTHASE"/>
    <property type="match status" value="1"/>
</dbReference>
<dbReference type="Proteomes" id="UP000037432">
    <property type="component" value="Unassembled WGS sequence"/>
</dbReference>
<comment type="caution">
    <text evidence="6">The sequence shown here is derived from an EMBL/GenBank/DDBJ whole genome shotgun (WGS) entry which is preliminary data.</text>
</comment>
<dbReference type="PANTHER" id="PTHR43775:SF51">
    <property type="entry name" value="INACTIVE PHENOLPHTHIOCEROL SYNTHESIS POLYKETIDE SYNTHASE TYPE I PKS1-RELATED"/>
    <property type="match status" value="1"/>
</dbReference>
<keyword evidence="2" id="KW-0597">Phosphoprotein</keyword>
<dbReference type="GO" id="GO:0017000">
    <property type="term" value="P:antibiotic biosynthetic process"/>
    <property type="evidence" value="ECO:0007669"/>
    <property type="project" value="UniProtKB-ARBA"/>
</dbReference>
<dbReference type="InterPro" id="IPR050091">
    <property type="entry name" value="PKS_NRPS_Biosynth_Enz"/>
</dbReference>
<dbReference type="PATRIC" id="fig|1938.3.peg.2571"/>
<dbReference type="Pfam" id="PF00550">
    <property type="entry name" value="PP-binding"/>
    <property type="match status" value="1"/>
</dbReference>
<dbReference type="SMART" id="SM00823">
    <property type="entry name" value="PKS_PP"/>
    <property type="match status" value="1"/>
</dbReference>
<dbReference type="Gene3D" id="1.10.1200.10">
    <property type="entry name" value="ACP-like"/>
    <property type="match status" value="1"/>
</dbReference>
<dbReference type="InterPro" id="IPR036736">
    <property type="entry name" value="ACP-like_sf"/>
</dbReference>
<protein>
    <recommendedName>
        <fullName evidence="5">Carrier domain-containing protein</fullName>
    </recommendedName>
</protein>
<dbReference type="InterPro" id="IPR009081">
    <property type="entry name" value="PP-bd_ACP"/>
</dbReference>
<feature type="domain" description="Carrier" evidence="5">
    <location>
        <begin position="130"/>
        <end position="212"/>
    </location>
</feature>
<accession>A0A0J7ZAP7</accession>
<dbReference type="SUPFAM" id="SSF47336">
    <property type="entry name" value="ACP-like"/>
    <property type="match status" value="1"/>
</dbReference>
<evidence type="ECO:0000256" key="1">
    <source>
        <dbReference type="ARBA" id="ARBA00022450"/>
    </source>
</evidence>
<dbReference type="InterPro" id="IPR020806">
    <property type="entry name" value="PKS_PP-bd"/>
</dbReference>
<dbReference type="InterPro" id="IPR036291">
    <property type="entry name" value="NAD(P)-bd_dom_sf"/>
</dbReference>
<keyword evidence="4" id="KW-0511">Multifunctional enzyme</keyword>
<dbReference type="GO" id="GO:0004312">
    <property type="term" value="F:fatty acid synthase activity"/>
    <property type="evidence" value="ECO:0007669"/>
    <property type="project" value="TreeGrafter"/>
</dbReference>